<dbReference type="InterPro" id="IPR038696">
    <property type="entry name" value="IalB_sf"/>
</dbReference>
<dbReference type="Proteomes" id="UP000632063">
    <property type="component" value="Unassembled WGS sequence"/>
</dbReference>
<accession>A0ABR9CRZ1</accession>
<feature type="compositionally biased region" description="Low complexity" evidence="1">
    <location>
        <begin position="222"/>
        <end position="243"/>
    </location>
</feature>
<evidence type="ECO:0000313" key="2">
    <source>
        <dbReference type="EMBL" id="MBD8893021.1"/>
    </source>
</evidence>
<reference evidence="3" key="1">
    <citation type="submission" date="2020-09" db="EMBL/GenBank/DDBJ databases">
        <title>The genome sequence of strain Labrenzia suaedae 4C16A.</title>
        <authorList>
            <person name="Liu Y."/>
        </authorList>
    </citation>
    <scope>NUCLEOTIDE SEQUENCE [LARGE SCALE GENOMIC DNA]</scope>
    <source>
        <strain evidence="3">4C16A</strain>
    </source>
</reference>
<comment type="caution">
    <text evidence="2">The sequence shown here is derived from an EMBL/GenBank/DDBJ whole genome shotgun (WGS) entry which is preliminary data.</text>
</comment>
<feature type="region of interest" description="Disordered" evidence="1">
    <location>
        <begin position="212"/>
        <end position="248"/>
    </location>
</feature>
<dbReference type="EMBL" id="JACYXI010000010">
    <property type="protein sequence ID" value="MBD8893021.1"/>
    <property type="molecule type" value="Genomic_DNA"/>
</dbReference>
<proteinExistence type="predicted"/>
<protein>
    <submittedName>
        <fullName evidence="2">DUF1176 domain-containing protein</fullName>
    </submittedName>
</protein>
<dbReference type="Pfam" id="PF06674">
    <property type="entry name" value="DUF1176"/>
    <property type="match status" value="1"/>
</dbReference>
<name>A0ABR9CRZ1_9HYPH</name>
<evidence type="ECO:0000256" key="1">
    <source>
        <dbReference type="SAM" id="MobiDB-lite"/>
    </source>
</evidence>
<keyword evidence="3" id="KW-1185">Reference proteome</keyword>
<dbReference type="RefSeq" id="WP_192149141.1">
    <property type="nucleotide sequence ID" value="NZ_JACYXI010000010.1"/>
</dbReference>
<evidence type="ECO:0000313" key="3">
    <source>
        <dbReference type="Proteomes" id="UP000632063"/>
    </source>
</evidence>
<dbReference type="InterPro" id="IPR009560">
    <property type="entry name" value="DUF1176"/>
</dbReference>
<organism evidence="2 3">
    <name type="scientific">Roseibium litorale</name>
    <dbReference type="NCBI Taxonomy" id="2803841"/>
    <lineage>
        <taxon>Bacteria</taxon>
        <taxon>Pseudomonadati</taxon>
        <taxon>Pseudomonadota</taxon>
        <taxon>Alphaproteobacteria</taxon>
        <taxon>Hyphomicrobiales</taxon>
        <taxon>Stappiaceae</taxon>
        <taxon>Roseibium</taxon>
    </lineage>
</organism>
<reference evidence="2 3" key="2">
    <citation type="journal article" date="2021" name="Int. J. Syst. Evol. Microbiol.">
        <title>Roseibium litorale sp. nov., isolated from a tidal flat sediment and proposal for the reclassification of Labrenzia polysiphoniae as Roseibium polysiphoniae comb. nov.</title>
        <authorList>
            <person name="Liu Y."/>
            <person name="Pei T."/>
            <person name="Du J."/>
            <person name="Chao M."/>
            <person name="Deng M.R."/>
            <person name="Zhu H."/>
        </authorList>
    </citation>
    <scope>NUCLEOTIDE SEQUENCE [LARGE SCALE GENOMIC DNA]</scope>
    <source>
        <strain evidence="2 3">4C16A</strain>
    </source>
</reference>
<dbReference type="Gene3D" id="2.60.40.1880">
    <property type="entry name" value="Invasion associated locus B (IalB) protein"/>
    <property type="match status" value="1"/>
</dbReference>
<gene>
    <name evidence="2" type="ORF">IG616_15875</name>
</gene>
<sequence>MIAYLWKREGGFGVLKRQLWSFQKAMIAVLAVCSGVPIAHADLQRTSFGDWSLRCRDSNYCIAEAHGTASNGEAFRLKVERGGKPEAEVYVTLRPQTPLSEGVMARIEVSGTGENYGFFGKARQIYEGNEMTFGGVADRPLIENLRLGLSARVQIEFGGKDGTLSYDVPLTGLTHALLRMDQEQGRIGKQDAIVAWGGVPADASLELDRLASSTQGAKEKAAPASTQSASAGTALAAPQAPANDLPPPVMPSQDAASAMLIYDVNEIPERVRFLGYSGLNCQLDEAVPGFGAQVFVAGDEETWIVPCGMADANVPYYMARYVASNPDVTTWLEFETPPGLNEPNHALVNNLTYDPQTRQVTGTTYSSPNYDCGVFERHEEMAESGEYELITYLEKTQCDGVTGPPEGWPLSWSIDEMGN</sequence>